<gene>
    <name evidence="1" type="ORF">A2563_02305</name>
</gene>
<comment type="caution">
    <text evidence="1">The sequence shown here is derived from an EMBL/GenBank/DDBJ whole genome shotgun (WGS) entry which is preliminary data.</text>
</comment>
<organism evidence="1 2">
    <name type="scientific">Candidatus Magasanikbacteria bacterium RIFOXYD1_FULL_40_23</name>
    <dbReference type="NCBI Taxonomy" id="1798705"/>
    <lineage>
        <taxon>Bacteria</taxon>
        <taxon>Candidatus Magasanikiibacteriota</taxon>
    </lineage>
</organism>
<dbReference type="EMBL" id="MFRA01000001">
    <property type="protein sequence ID" value="OGH93417.1"/>
    <property type="molecule type" value="Genomic_DNA"/>
</dbReference>
<dbReference type="AlphaFoldDB" id="A0A1F6PB68"/>
<evidence type="ECO:0000313" key="1">
    <source>
        <dbReference type="EMBL" id="OGH93417.1"/>
    </source>
</evidence>
<name>A0A1F6PB68_9BACT</name>
<evidence type="ECO:0000313" key="2">
    <source>
        <dbReference type="Proteomes" id="UP000176634"/>
    </source>
</evidence>
<sequence length="163" mass="18992">MFYCFRAWMRSSCPTIKCRGKSKPRNNLCTIDFLPKKEYNILAYLLVGRRKFMGTRTRTRTIGAVQALMGRVLHPCDGCPNTGRSPEFHEEYLKRITKLFVVFFQETGIDLAGEVTARLDMPLGKRSNRLYWHLKFWLASQMPAGSKERAYFTEVDIQEKPKD</sequence>
<proteinExistence type="predicted"/>
<protein>
    <submittedName>
        <fullName evidence="1">Uncharacterized protein</fullName>
    </submittedName>
</protein>
<dbReference type="Proteomes" id="UP000176634">
    <property type="component" value="Unassembled WGS sequence"/>
</dbReference>
<reference evidence="1 2" key="1">
    <citation type="journal article" date="2016" name="Nat. Commun.">
        <title>Thousands of microbial genomes shed light on interconnected biogeochemical processes in an aquifer system.</title>
        <authorList>
            <person name="Anantharaman K."/>
            <person name="Brown C.T."/>
            <person name="Hug L.A."/>
            <person name="Sharon I."/>
            <person name="Castelle C.J."/>
            <person name="Probst A.J."/>
            <person name="Thomas B.C."/>
            <person name="Singh A."/>
            <person name="Wilkins M.J."/>
            <person name="Karaoz U."/>
            <person name="Brodie E.L."/>
            <person name="Williams K.H."/>
            <person name="Hubbard S.S."/>
            <person name="Banfield J.F."/>
        </authorList>
    </citation>
    <scope>NUCLEOTIDE SEQUENCE [LARGE SCALE GENOMIC DNA]</scope>
</reference>
<accession>A0A1F6PB68</accession>